<dbReference type="AlphaFoldDB" id="A0A6S6U7P2"/>
<name>A0A6S6U7P2_9GAMM</name>
<organism evidence="1">
    <name type="scientific">uncultured Thiotrichaceae bacterium</name>
    <dbReference type="NCBI Taxonomy" id="298394"/>
    <lineage>
        <taxon>Bacteria</taxon>
        <taxon>Pseudomonadati</taxon>
        <taxon>Pseudomonadota</taxon>
        <taxon>Gammaproteobacteria</taxon>
        <taxon>Thiotrichales</taxon>
        <taxon>Thiotrichaceae</taxon>
        <taxon>environmental samples</taxon>
    </lineage>
</organism>
<accession>A0A6S6U7P2</accession>
<evidence type="ECO:0008006" key="2">
    <source>
        <dbReference type="Google" id="ProtNLM"/>
    </source>
</evidence>
<reference evidence="1" key="1">
    <citation type="submission" date="2020-01" db="EMBL/GenBank/DDBJ databases">
        <authorList>
            <person name="Meier V. D."/>
            <person name="Meier V D."/>
        </authorList>
    </citation>
    <scope>NUCLEOTIDE SEQUENCE</scope>
    <source>
        <strain evidence="1">HLG_WM_MAG_08</strain>
    </source>
</reference>
<evidence type="ECO:0000313" key="1">
    <source>
        <dbReference type="EMBL" id="CAA6825290.1"/>
    </source>
</evidence>
<gene>
    <name evidence="1" type="ORF">HELGO_WM25127</name>
</gene>
<dbReference type="EMBL" id="CACVAV010000397">
    <property type="protein sequence ID" value="CAA6825290.1"/>
    <property type="molecule type" value="Genomic_DNA"/>
</dbReference>
<sequence>MNSHESGNLVDEARLLMPWYLTNKLSSEEQRLVNEALEQSPELRGEFLQEEKMMRLVKENKRLLELTALDTTEQRLDKMLSRIQHEEQQQTQIAKNTAISKRKEKAEGWLGKFFRSGLFGNDWLSPANAVFASLLVCQLGVMGYMQLSSSAPEGVVYESASVSKVSAGQAGIKKSTVTFLVEFQDDAPHGEVCDFLNTWSARIVSGPDNQNMFSVELSTDSTTDVAALADNIMQQATAGKAPLSFIGPQFRK</sequence>
<proteinExistence type="predicted"/>
<protein>
    <recommendedName>
        <fullName evidence="2">Zinc-finger domain-containing protein</fullName>
    </recommendedName>
</protein>